<feature type="region of interest" description="Disordered" evidence="1">
    <location>
        <begin position="1"/>
        <end position="35"/>
    </location>
</feature>
<feature type="domain" description="CRAL-TRIO" evidence="2">
    <location>
        <begin position="118"/>
        <end position="271"/>
    </location>
</feature>
<feature type="region of interest" description="Disordered" evidence="1">
    <location>
        <begin position="369"/>
        <end position="413"/>
    </location>
</feature>
<dbReference type="Gene3D" id="3.40.525.10">
    <property type="entry name" value="CRAL-TRIO lipid binding domain"/>
    <property type="match status" value="1"/>
</dbReference>
<reference evidence="3 4" key="1">
    <citation type="submission" date="2024-01" db="EMBL/GenBank/DDBJ databases">
        <title>Comparative genomics of Cryptococcus and Kwoniella reveals pathogenesis evolution and contrasting modes of karyotype evolution via chromosome fusion or intercentromeric recombination.</title>
        <authorList>
            <person name="Coelho M.A."/>
            <person name="David-Palma M."/>
            <person name="Shea T."/>
            <person name="Bowers K."/>
            <person name="McGinley-Smith S."/>
            <person name="Mohammad A.W."/>
            <person name="Gnirke A."/>
            <person name="Yurkov A.M."/>
            <person name="Nowrousian M."/>
            <person name="Sun S."/>
            <person name="Cuomo C.A."/>
            <person name="Heitman J."/>
        </authorList>
    </citation>
    <scope>NUCLEOTIDE SEQUENCE [LARGE SCALE GENOMIC DNA]</scope>
    <source>
        <strain evidence="3 4">CBS 6074</strain>
    </source>
</reference>
<dbReference type="GeneID" id="91098259"/>
<dbReference type="Proteomes" id="UP001355207">
    <property type="component" value="Chromosome 11"/>
</dbReference>
<dbReference type="CDD" id="cd00170">
    <property type="entry name" value="SEC14"/>
    <property type="match status" value="1"/>
</dbReference>
<evidence type="ECO:0000256" key="1">
    <source>
        <dbReference type="SAM" id="MobiDB-lite"/>
    </source>
</evidence>
<accession>A0AAX4K4Z9</accession>
<dbReference type="FunFam" id="3.40.525.10:FF:000020">
    <property type="entry name" value="Chromosome 15, whole genome shotgun sequence"/>
    <property type="match status" value="1"/>
</dbReference>
<feature type="compositionally biased region" description="Polar residues" evidence="1">
    <location>
        <begin position="25"/>
        <end position="35"/>
    </location>
</feature>
<gene>
    <name evidence="3" type="ORF">L201_007591</name>
</gene>
<feature type="compositionally biased region" description="Basic and acidic residues" evidence="1">
    <location>
        <begin position="438"/>
        <end position="459"/>
    </location>
</feature>
<dbReference type="PANTHER" id="PTHR45824:SF29">
    <property type="entry name" value="GH16843P"/>
    <property type="match status" value="1"/>
</dbReference>
<dbReference type="GO" id="GO:0008526">
    <property type="term" value="F:phosphatidylinositol transfer activity"/>
    <property type="evidence" value="ECO:0007669"/>
    <property type="project" value="TreeGrafter"/>
</dbReference>
<dbReference type="InterPro" id="IPR052578">
    <property type="entry name" value="PI_Transfer_CRAL-TRIO"/>
</dbReference>
<feature type="compositionally biased region" description="Low complexity" evidence="1">
    <location>
        <begin position="1"/>
        <end position="18"/>
    </location>
</feature>
<dbReference type="PANTHER" id="PTHR45824">
    <property type="entry name" value="GH16843P"/>
    <property type="match status" value="1"/>
</dbReference>
<feature type="region of interest" description="Disordered" evidence="1">
    <location>
        <begin position="429"/>
        <end position="459"/>
    </location>
</feature>
<proteinExistence type="predicted"/>
<dbReference type="AlphaFoldDB" id="A0AAX4K4Z9"/>
<evidence type="ECO:0000259" key="2">
    <source>
        <dbReference type="PROSITE" id="PS50191"/>
    </source>
</evidence>
<dbReference type="EMBL" id="CP144108">
    <property type="protein sequence ID" value="WWC92632.1"/>
    <property type="molecule type" value="Genomic_DNA"/>
</dbReference>
<name>A0AAX4K4Z9_9TREE</name>
<protein>
    <recommendedName>
        <fullName evidence="2">CRAL-TRIO domain-containing protein</fullName>
    </recommendedName>
</protein>
<organism evidence="3 4">
    <name type="scientific">Kwoniella dendrophila CBS 6074</name>
    <dbReference type="NCBI Taxonomy" id="1295534"/>
    <lineage>
        <taxon>Eukaryota</taxon>
        <taxon>Fungi</taxon>
        <taxon>Dikarya</taxon>
        <taxon>Basidiomycota</taxon>
        <taxon>Agaricomycotina</taxon>
        <taxon>Tremellomycetes</taxon>
        <taxon>Tremellales</taxon>
        <taxon>Cryptococcaceae</taxon>
        <taxon>Kwoniella</taxon>
    </lineage>
</organism>
<dbReference type="InterPro" id="IPR001251">
    <property type="entry name" value="CRAL-TRIO_dom"/>
</dbReference>
<dbReference type="Pfam" id="PF00650">
    <property type="entry name" value="CRAL_TRIO"/>
    <property type="match status" value="1"/>
</dbReference>
<dbReference type="PROSITE" id="PS50191">
    <property type="entry name" value="CRAL_TRIO"/>
    <property type="match status" value="1"/>
</dbReference>
<dbReference type="SUPFAM" id="SSF46938">
    <property type="entry name" value="CRAL/TRIO N-terminal domain"/>
    <property type="match status" value="1"/>
</dbReference>
<dbReference type="InterPro" id="IPR036865">
    <property type="entry name" value="CRAL-TRIO_dom_sf"/>
</dbReference>
<dbReference type="SUPFAM" id="SSF52087">
    <property type="entry name" value="CRAL/TRIO domain"/>
    <property type="match status" value="1"/>
</dbReference>
<evidence type="ECO:0000313" key="4">
    <source>
        <dbReference type="Proteomes" id="UP001355207"/>
    </source>
</evidence>
<keyword evidence="4" id="KW-1185">Reference proteome</keyword>
<evidence type="ECO:0000313" key="3">
    <source>
        <dbReference type="EMBL" id="WWC92632.1"/>
    </source>
</evidence>
<feature type="compositionally biased region" description="Basic and acidic residues" evidence="1">
    <location>
        <begin position="383"/>
        <end position="393"/>
    </location>
</feature>
<sequence>MSSFFSRSSKSASSSSSSLAKQAKENATSEIFTTPGSESSVKKKWEYNENQLAQYTKTIVLPESDPYHPWEIRFLNDPGTHPRYMRAAKWKLEDAKKRIQGTLEWRREFKPELISPDDVGVEAETGKIILTGFDIDARPILYMRPGRENTERGPRQIRHLIYHLERAIDFMPPGQEQVAIIVDYKSATSQSNPSIAIARQVLSILQNHYVERLGRGLVVNMPWWINAFFTGITPFLDPITKDKIRFNPKLTELVPASQLDSEFGGSYVFEFDHKPYWKTVTEFCHIAPDGTRINDKGEKIYPPSGNGIKAAVEGLHPVEGAVASGQVEKVDDVDAVTKTPPGINTPTSATPAATAAAATAGATASVGAAAVASTKENPTDNGIEEKEGSEKTLTENPQQNGTASGGGTEVEKLENGIKRISLNRALTTAPGAPEGEAVFDHPPTESELREVRKSLEDTA</sequence>
<dbReference type="SMART" id="SM00516">
    <property type="entry name" value="SEC14"/>
    <property type="match status" value="1"/>
</dbReference>
<dbReference type="InterPro" id="IPR036273">
    <property type="entry name" value="CRAL/TRIO_N_dom_sf"/>
</dbReference>
<dbReference type="RefSeq" id="XP_066079394.1">
    <property type="nucleotide sequence ID" value="XM_066223297.1"/>
</dbReference>